<sequence>MPIDTQYIDGPEPEFTDEEIAALRAKLADLDAAPRGVTAPPPSRMALPRRTLPRKLVTVRFQLDGWAGTFEVPSVNYLTQREQQGVARGDDEIIRSIFGDLADVIQDMTNDEVQAFAAAWRDASGVTSGESPAA</sequence>
<reference evidence="1" key="1">
    <citation type="submission" date="2024-03" db="EMBL/GenBank/DDBJ databases">
        <title>Diverse circular DNA viruses in blood, oral, and fecal samples of captive lemurs.</title>
        <authorList>
            <person name="Paietta E.N."/>
            <person name="Kraberger S."/>
            <person name="Lund M.C."/>
            <person name="Custer J.M."/>
            <person name="Vargas K.M."/>
            <person name="Ehmke E.E."/>
            <person name="Yoder A.D."/>
            <person name="Varsani A."/>
        </authorList>
    </citation>
    <scope>NUCLEOTIDE SEQUENCE</scope>
    <source>
        <strain evidence="1">Duke_24SF_91</strain>
    </source>
</reference>
<dbReference type="EMBL" id="PP511597">
    <property type="protein sequence ID" value="XCD05788.1"/>
    <property type="molecule type" value="Genomic_DNA"/>
</dbReference>
<protein>
    <recommendedName>
        <fullName evidence="2">Tail assembly chaperone</fullName>
    </recommendedName>
</protein>
<proteinExistence type="predicted"/>
<accession>A0AAU8B2K1</accession>
<name>A0AAU8B2K1_9CAUD</name>
<organism evidence="1">
    <name type="scientific">Dulem virus 32</name>
    <dbReference type="NCBI Taxonomy" id="3145750"/>
    <lineage>
        <taxon>Viruses</taxon>
        <taxon>Duplodnaviria</taxon>
        <taxon>Heunggongvirae</taxon>
        <taxon>Uroviricota</taxon>
        <taxon>Caudoviricetes</taxon>
    </lineage>
</organism>
<evidence type="ECO:0008006" key="2">
    <source>
        <dbReference type="Google" id="ProtNLM"/>
    </source>
</evidence>
<evidence type="ECO:0000313" key="1">
    <source>
        <dbReference type="EMBL" id="XCD05788.1"/>
    </source>
</evidence>